<evidence type="ECO:0000259" key="6">
    <source>
        <dbReference type="Pfam" id="PF02465"/>
    </source>
</evidence>
<dbReference type="InterPro" id="IPR040026">
    <property type="entry name" value="FliD"/>
</dbReference>
<sequence>MASSTISGVGSGVDTQSIVKALVAAEKAPKQAQITKQQTTTTIQLSALGTVKGALDAYRTAIGKLKDASSFSGLAGTTSDEKKSKVTIDATASTGKYDLVVHNLATASKVSSPVFAGGNSAVVNSGDEATTLTISQSGVDYDVNVPAGATMKEVREAINTQLQSKGISANVLNDASGSRLVLTSSTMGKGTEITMGGNSSLSEGYTTLVEPKNATYSIDGLEMESASNKVDSAISGVTLEFLVGGDAASTISVGANTDTLKTSVQAFVTAYNALMGSINTQTKVTATGDSATTTSGALTGDASMRQLVSGLRNELLNSSGSNAAIGLAQMGVSTDSKTGLLSLDDKAWNKAVALPNGATNIAKVFTGDAGLISRMTKMTAPYVGTTGTLSQRTTDLNNKLTDLTTQQAELDRRIDSLQTSLSAKYNAMDTLVAQLNASSSSIMTTLNALNNPKSN</sequence>
<dbReference type="Pfam" id="PF07195">
    <property type="entry name" value="FliD_C"/>
    <property type="match status" value="1"/>
</dbReference>
<proteinExistence type="inferred from homology"/>
<feature type="domain" description="Flagellar hook-associated protein 2 N-terminal" evidence="6">
    <location>
        <begin position="11"/>
        <end position="107"/>
    </location>
</feature>
<accession>A0ABX4GNK1</accession>
<comment type="subcellular location">
    <subcellularLocation>
        <location evidence="5">Secreted</location>
    </subcellularLocation>
    <subcellularLocation>
        <location evidence="5">Bacterial flagellum</location>
    </subcellularLocation>
</comment>
<dbReference type="InterPro" id="IPR010809">
    <property type="entry name" value="FliD_C"/>
</dbReference>
<keyword evidence="9" id="KW-1185">Reference proteome</keyword>
<evidence type="ECO:0000259" key="7">
    <source>
        <dbReference type="Pfam" id="PF07195"/>
    </source>
</evidence>
<evidence type="ECO:0000256" key="2">
    <source>
        <dbReference type="ARBA" id="ARBA00011255"/>
    </source>
</evidence>
<keyword evidence="8" id="KW-0966">Cell projection</keyword>
<evidence type="ECO:0000256" key="3">
    <source>
        <dbReference type="ARBA" id="ARBA00023054"/>
    </source>
</evidence>
<dbReference type="RefSeq" id="WP_047282786.1">
    <property type="nucleotide sequence ID" value="NZ_CP075177.1"/>
</dbReference>
<gene>
    <name evidence="8" type="ORF">CJF38_07520</name>
</gene>
<dbReference type="Pfam" id="PF07196">
    <property type="entry name" value="Flagellin_IN"/>
    <property type="match status" value="1"/>
</dbReference>
<keyword evidence="3" id="KW-0175">Coiled coil</keyword>
<keyword evidence="8" id="KW-0969">Cilium</keyword>
<organism evidence="8 9">
    <name type="scientific">Pseudomonas lundensis</name>
    <dbReference type="NCBI Taxonomy" id="86185"/>
    <lineage>
        <taxon>Bacteria</taxon>
        <taxon>Pseudomonadati</taxon>
        <taxon>Pseudomonadota</taxon>
        <taxon>Gammaproteobacteria</taxon>
        <taxon>Pseudomonadales</taxon>
        <taxon>Pseudomonadaceae</taxon>
        <taxon>Pseudomonas</taxon>
    </lineage>
</organism>
<comment type="subunit">
    <text evidence="2 5">Homopentamer.</text>
</comment>
<dbReference type="PANTHER" id="PTHR30288">
    <property type="entry name" value="FLAGELLAR CAP/ASSEMBLY PROTEIN FLID"/>
    <property type="match status" value="1"/>
</dbReference>
<reference evidence="8 9" key="1">
    <citation type="submission" date="2017-08" db="EMBL/GenBank/DDBJ databases">
        <title>Genomic and metabolic characterisation of spoilage-associated Pseudomonas species.</title>
        <authorList>
            <person name="Stanborough T."/>
            <person name="Fegan N."/>
            <person name="Powell S.M."/>
            <person name="Singh T."/>
            <person name="Tamplin M.L."/>
            <person name="Chandry P.S."/>
        </authorList>
    </citation>
    <scope>NUCLEOTIDE SEQUENCE [LARGE SCALE GENOMIC DNA]</scope>
    <source>
        <strain evidence="8 9">L1814</strain>
    </source>
</reference>
<comment type="similarity">
    <text evidence="1 5">Belongs to the FliD family.</text>
</comment>
<dbReference type="InterPro" id="IPR003481">
    <property type="entry name" value="FliD_N"/>
</dbReference>
<dbReference type="Pfam" id="PF02465">
    <property type="entry name" value="FliD_N"/>
    <property type="match status" value="1"/>
</dbReference>
<protein>
    <recommendedName>
        <fullName evidence="5">Flagellar hook-associated protein 2</fullName>
        <shortName evidence="5">HAP2</shortName>
    </recommendedName>
    <alternativeName>
        <fullName evidence="5">Flagellar cap protein</fullName>
    </alternativeName>
</protein>
<feature type="domain" description="Flagellar hook-associated protein 2 C-terminal" evidence="7">
    <location>
        <begin position="212"/>
        <end position="437"/>
    </location>
</feature>
<keyword evidence="8" id="KW-0282">Flagellum</keyword>
<keyword evidence="5" id="KW-0964">Secreted</keyword>
<name>A0ABX4GNK1_9PSED</name>
<dbReference type="PANTHER" id="PTHR30288:SF0">
    <property type="entry name" value="FLAGELLAR HOOK-ASSOCIATED PROTEIN 2"/>
    <property type="match status" value="1"/>
</dbReference>
<evidence type="ECO:0000256" key="4">
    <source>
        <dbReference type="ARBA" id="ARBA00023143"/>
    </source>
</evidence>
<evidence type="ECO:0000313" key="8">
    <source>
        <dbReference type="EMBL" id="OZY55729.1"/>
    </source>
</evidence>
<evidence type="ECO:0000256" key="1">
    <source>
        <dbReference type="ARBA" id="ARBA00009764"/>
    </source>
</evidence>
<evidence type="ECO:0000313" key="9">
    <source>
        <dbReference type="Proteomes" id="UP000216897"/>
    </source>
</evidence>
<keyword evidence="4 5" id="KW-0975">Bacterial flagellum</keyword>
<dbReference type="InterPro" id="IPR010810">
    <property type="entry name" value="Flagellin_hook_IN_motif"/>
</dbReference>
<dbReference type="EMBL" id="NQKG01000005">
    <property type="protein sequence ID" value="OZY55729.1"/>
    <property type="molecule type" value="Genomic_DNA"/>
</dbReference>
<comment type="caution">
    <text evidence="8">The sequence shown here is derived from an EMBL/GenBank/DDBJ whole genome shotgun (WGS) entry which is preliminary data.</text>
</comment>
<comment type="function">
    <text evidence="5">Required for morphogenesis and for the elongation of the flagellar filament by facilitating polymerization of the flagellin monomers at the tip of growing filament. Forms a capping structure, which prevents flagellin subunits (transported through the central channel of the flagellum) from leaking out without polymerization at the distal end.</text>
</comment>
<evidence type="ECO:0000256" key="5">
    <source>
        <dbReference type="RuleBase" id="RU362066"/>
    </source>
</evidence>
<dbReference type="Proteomes" id="UP000216897">
    <property type="component" value="Unassembled WGS sequence"/>
</dbReference>